<dbReference type="GO" id="GO:0016740">
    <property type="term" value="F:transferase activity"/>
    <property type="evidence" value="ECO:0007669"/>
    <property type="project" value="UniProtKB-KW"/>
</dbReference>
<dbReference type="Gene3D" id="1.10.246.130">
    <property type="match status" value="1"/>
</dbReference>
<organism evidence="1 2">
    <name type="scientific">Agrococcus baldri</name>
    <dbReference type="NCBI Taxonomy" id="153730"/>
    <lineage>
        <taxon>Bacteria</taxon>
        <taxon>Bacillati</taxon>
        <taxon>Actinomycetota</taxon>
        <taxon>Actinomycetes</taxon>
        <taxon>Micrococcales</taxon>
        <taxon>Microbacteriaceae</taxon>
        <taxon>Agrococcus</taxon>
    </lineage>
</organism>
<dbReference type="AlphaFoldDB" id="A0AA87RIM5"/>
<dbReference type="Gene3D" id="3.60.20.40">
    <property type="match status" value="1"/>
</dbReference>
<dbReference type="Proteomes" id="UP000321749">
    <property type="component" value="Unassembled WGS sequence"/>
</dbReference>
<dbReference type="EMBL" id="BJUU01000016">
    <property type="protein sequence ID" value="GEK80950.1"/>
    <property type="molecule type" value="Genomic_DNA"/>
</dbReference>
<sequence>MMRTRPELTGAFGAVASTHWLASSSGMAVLERGGNAADAAVAAGFVLHVVEPHLNGPGGDLPLILRAPGEAPRVLSGQGVTPAAATVERMRGEGVEHIPGTGLLAAVVPGAVPAWLTLLRDRGTWAPGEVLAFAIELAERGHRVLPRVAATIAGRAAFFREHWAASAALWAAPVPEPWAVIRNPALAETYRRLAEAGRGKGREAACDAAIAAWSEGFVAEAIDRHSQQPHVDSTGAAHAGLLSGDDLAAWRPAWEDTLSMPWRGTTVHKAGGWTQGPALLEALGILDPLLPERSAVPGVADAELVHVAAEATKLAFADRDAWFGDRADLSGLLDGGYLAERRALIGHEASLELRPGALRGAAPRLPRVRAAADAAKPAGAGEPTRGDTCHIDVVDRWGSVISATPSGGWLQSSPAIAELGFCLGTRAQMLWLEPGLPTSLAPGIRPRTTLSPTMLIDDDGAAAALGTPGGDQQDQWQLSMLLGMRVLGMSPQAAIDAPAWHVTHLISSFEPRVWEPGGLHVESRLGEATIAELRRRGHAVTDAGPWALGRLSFASHEADGTIRAAANPRGEQGYAVLR</sequence>
<evidence type="ECO:0000313" key="1">
    <source>
        <dbReference type="EMBL" id="GEK80950.1"/>
    </source>
</evidence>
<dbReference type="InterPro" id="IPR043138">
    <property type="entry name" value="GGT_lsub"/>
</dbReference>
<gene>
    <name evidence="1" type="ORF">ABA31_23010</name>
</gene>
<reference evidence="1 2" key="1">
    <citation type="submission" date="2019-07" db="EMBL/GenBank/DDBJ databases">
        <title>Whole genome shotgun sequence of Agrococcus baldri NBRC 103055.</title>
        <authorList>
            <person name="Hosoyama A."/>
            <person name="Uohara A."/>
            <person name="Ohji S."/>
            <person name="Ichikawa N."/>
        </authorList>
    </citation>
    <scope>NUCLEOTIDE SEQUENCE [LARGE SCALE GENOMIC DNA]</scope>
    <source>
        <strain evidence="1 2">NBRC 103055</strain>
    </source>
</reference>
<dbReference type="InterPro" id="IPR052896">
    <property type="entry name" value="GGT-like_enzyme"/>
</dbReference>
<dbReference type="SUPFAM" id="SSF56235">
    <property type="entry name" value="N-terminal nucleophile aminohydrolases (Ntn hydrolases)"/>
    <property type="match status" value="1"/>
</dbReference>
<dbReference type="InterPro" id="IPR029055">
    <property type="entry name" value="Ntn_hydrolases_N"/>
</dbReference>
<evidence type="ECO:0000313" key="2">
    <source>
        <dbReference type="Proteomes" id="UP000321749"/>
    </source>
</evidence>
<dbReference type="PRINTS" id="PR01210">
    <property type="entry name" value="GGTRANSPTASE"/>
</dbReference>
<dbReference type="PANTHER" id="PTHR43881">
    <property type="entry name" value="GAMMA-GLUTAMYLTRANSPEPTIDASE (AFU_ORTHOLOGUE AFUA_4G13580)"/>
    <property type="match status" value="1"/>
</dbReference>
<keyword evidence="1" id="KW-0808">Transferase</keyword>
<accession>A0AA87RIM5</accession>
<dbReference type="PANTHER" id="PTHR43881:SF1">
    <property type="entry name" value="GAMMA-GLUTAMYLTRANSPEPTIDASE (AFU_ORTHOLOGUE AFUA_4G13580)"/>
    <property type="match status" value="1"/>
</dbReference>
<comment type="caution">
    <text evidence="1">The sequence shown here is derived from an EMBL/GenBank/DDBJ whole genome shotgun (WGS) entry which is preliminary data.</text>
</comment>
<protein>
    <submittedName>
        <fullName evidence="1">Transferase</fullName>
    </submittedName>
</protein>
<proteinExistence type="predicted"/>
<keyword evidence="2" id="KW-1185">Reference proteome</keyword>
<dbReference type="InterPro" id="IPR043137">
    <property type="entry name" value="GGT_ssub_C"/>
</dbReference>
<name>A0AA87RIM5_9MICO</name>
<dbReference type="RefSeq" id="WP_146795663.1">
    <property type="nucleotide sequence ID" value="NZ_BJUU01000016.1"/>
</dbReference>
<dbReference type="Pfam" id="PF01019">
    <property type="entry name" value="G_glu_transpept"/>
    <property type="match status" value="1"/>
</dbReference>